<gene>
    <name evidence="3" type="ORF">B0H16DRAFT_1447177</name>
</gene>
<feature type="region of interest" description="Disordered" evidence="1">
    <location>
        <begin position="243"/>
        <end position="268"/>
    </location>
</feature>
<reference evidence="3" key="1">
    <citation type="submission" date="2023-03" db="EMBL/GenBank/DDBJ databases">
        <title>Massive genome expansion in bonnet fungi (Mycena s.s.) driven by repeated elements and novel gene families across ecological guilds.</title>
        <authorList>
            <consortium name="Lawrence Berkeley National Laboratory"/>
            <person name="Harder C.B."/>
            <person name="Miyauchi S."/>
            <person name="Viragh M."/>
            <person name="Kuo A."/>
            <person name="Thoen E."/>
            <person name="Andreopoulos B."/>
            <person name="Lu D."/>
            <person name="Skrede I."/>
            <person name="Drula E."/>
            <person name="Henrissat B."/>
            <person name="Morin E."/>
            <person name="Kohler A."/>
            <person name="Barry K."/>
            <person name="LaButti K."/>
            <person name="Morin E."/>
            <person name="Salamov A."/>
            <person name="Lipzen A."/>
            <person name="Mereny Z."/>
            <person name="Hegedus B."/>
            <person name="Baldrian P."/>
            <person name="Stursova M."/>
            <person name="Weitz H."/>
            <person name="Taylor A."/>
            <person name="Grigoriev I.V."/>
            <person name="Nagy L.G."/>
            <person name="Martin F."/>
            <person name="Kauserud H."/>
        </authorList>
    </citation>
    <scope>NUCLEOTIDE SEQUENCE</scope>
    <source>
        <strain evidence="3">CBHHK182m</strain>
    </source>
</reference>
<proteinExistence type="predicted"/>
<evidence type="ECO:0000256" key="1">
    <source>
        <dbReference type="SAM" id="MobiDB-lite"/>
    </source>
</evidence>
<evidence type="ECO:0000313" key="4">
    <source>
        <dbReference type="Proteomes" id="UP001215598"/>
    </source>
</evidence>
<keyword evidence="4" id="KW-1185">Reference proteome</keyword>
<protein>
    <submittedName>
        <fullName evidence="3">Uncharacterized protein</fullName>
    </submittedName>
</protein>
<sequence length="268" mass="29483">MLFHGSLHSLMSLLSFSSRLVIAITPIRLGLIPIVPSSPIRLGSTPFLLISPSGLHWMTTHNYRLYSCAADLGYPVLSPPPSDLLRLGIGHSPSRTQRLSTIKELAGLEQWPPRLNLFLLEPRGIGKNNCCLSKQQRRPDPLGQKDNPKVKIRAALEAAVEGTRWRAQETEAQAENNELMSQDIEILAYARSTIRNGDFTESQSKLDVRGAGGEQSGGYTAAQHINDGGDVGAHAIRRRRLVQLDAKAHRSETNLPQNGAGERRSDPY</sequence>
<name>A0AAD7KCS6_9AGAR</name>
<dbReference type="Proteomes" id="UP001215598">
    <property type="component" value="Unassembled WGS sequence"/>
</dbReference>
<feature type="signal peptide" evidence="2">
    <location>
        <begin position="1"/>
        <end position="23"/>
    </location>
</feature>
<evidence type="ECO:0000256" key="2">
    <source>
        <dbReference type="SAM" id="SignalP"/>
    </source>
</evidence>
<accession>A0AAD7KCS6</accession>
<feature type="chain" id="PRO_5042269204" evidence="2">
    <location>
        <begin position="24"/>
        <end position="268"/>
    </location>
</feature>
<dbReference type="AlphaFoldDB" id="A0AAD7KCS6"/>
<comment type="caution">
    <text evidence="3">The sequence shown here is derived from an EMBL/GenBank/DDBJ whole genome shotgun (WGS) entry which is preliminary data.</text>
</comment>
<dbReference type="EMBL" id="JARKIB010000003">
    <property type="protein sequence ID" value="KAJ7782941.1"/>
    <property type="molecule type" value="Genomic_DNA"/>
</dbReference>
<organism evidence="3 4">
    <name type="scientific">Mycena metata</name>
    <dbReference type="NCBI Taxonomy" id="1033252"/>
    <lineage>
        <taxon>Eukaryota</taxon>
        <taxon>Fungi</taxon>
        <taxon>Dikarya</taxon>
        <taxon>Basidiomycota</taxon>
        <taxon>Agaricomycotina</taxon>
        <taxon>Agaricomycetes</taxon>
        <taxon>Agaricomycetidae</taxon>
        <taxon>Agaricales</taxon>
        <taxon>Marasmiineae</taxon>
        <taxon>Mycenaceae</taxon>
        <taxon>Mycena</taxon>
    </lineage>
</organism>
<keyword evidence="2" id="KW-0732">Signal</keyword>
<feature type="region of interest" description="Disordered" evidence="1">
    <location>
        <begin position="201"/>
        <end position="226"/>
    </location>
</feature>
<evidence type="ECO:0000313" key="3">
    <source>
        <dbReference type="EMBL" id="KAJ7782941.1"/>
    </source>
</evidence>